<dbReference type="eggNOG" id="COG3746">
    <property type="taxonomic scope" value="Bacteria"/>
</dbReference>
<dbReference type="HOGENOM" id="CLU_031025_4_0_6"/>
<evidence type="ECO:0000313" key="3">
    <source>
        <dbReference type="Proteomes" id="UP000000393"/>
    </source>
</evidence>
<organism evidence="2 3">
    <name type="scientific">Nitrosococcus watsoni (strain C-113)</name>
    <dbReference type="NCBI Taxonomy" id="105559"/>
    <lineage>
        <taxon>Bacteria</taxon>
        <taxon>Pseudomonadati</taxon>
        <taxon>Pseudomonadota</taxon>
        <taxon>Gammaproteobacteria</taxon>
        <taxon>Chromatiales</taxon>
        <taxon>Chromatiaceae</taxon>
        <taxon>Nitrosococcus</taxon>
    </lineage>
</organism>
<reference evidence="2 3" key="1">
    <citation type="submission" date="2010-06" db="EMBL/GenBank/DDBJ databases">
        <title>Complete sequence of chromosome of Nitrosococcus watsoni C-113.</title>
        <authorList>
            <consortium name="US DOE Joint Genome Institute"/>
            <person name="Lucas S."/>
            <person name="Copeland A."/>
            <person name="Lapidus A."/>
            <person name="Cheng J.-F."/>
            <person name="Bruce D."/>
            <person name="Goodwin L."/>
            <person name="Pitluck S."/>
            <person name="Malfatti S.A."/>
            <person name="Chain P.S.G."/>
            <person name="Land M."/>
            <person name="Hauser L."/>
            <person name="Kyrpides N."/>
            <person name="Ivanova N."/>
            <person name="Cambell M.A."/>
            <person name="Heidelberg J.F."/>
            <person name="Klotz M.G."/>
            <person name="Woyke T."/>
        </authorList>
    </citation>
    <scope>NUCLEOTIDE SEQUENCE [LARGE SCALE GENOMIC DNA]</scope>
    <source>
        <strain evidence="2 3">C-113</strain>
    </source>
</reference>
<evidence type="ECO:0000256" key="1">
    <source>
        <dbReference type="SAM" id="MobiDB-lite"/>
    </source>
</evidence>
<gene>
    <name evidence="2" type="ordered locus">Nwat_0723</name>
</gene>
<dbReference type="InterPro" id="IPR023614">
    <property type="entry name" value="Porin_dom_sf"/>
</dbReference>
<feature type="compositionally biased region" description="Basic and acidic residues" evidence="1">
    <location>
        <begin position="79"/>
        <end position="90"/>
    </location>
</feature>
<sequence>MKFQTKDCLLYGVILICCINLFIAPAHGGTKAMLELLKILRDRGTLSQDEFEMLRNAAKAEEEEASEPRQPHNGNPEVAEQKKKPTEEVAKVHPNSLEQDSIKVKTNYKGLTVETADGDFKFGIGGRLQMDANFAGEGRTPRRSGTEIRRARINVQGSMWKIWGYRLQADFAGNYTTAIKNAYIEYTGFKPVSFILGQQKLPFTLQSWTSNNWQVFQERALLNSFIQNEVIGRRGLGFRASTYGRYWTANAGIFSESVGRMSRFRESWAPMGRVTFAPIAEATQVLHFGASAYYRNYVQEPELVFTAHPEAHLVPPLISTGVISGTEDILLLGGELSGVWGPFHAQGEYLHVKVGRKKGLPDPDFNGWYAQAGYFLTGESRSYDPTKGRYNRIHPSGIVGKGGWGAWELAFRYSTLDLTDNGILGGVENNFTVGLNWYATPSILFRANYIHAGTDFIDKATRLEGIEGGLDIYTLRGQIAF</sequence>
<dbReference type="Gene3D" id="2.40.160.10">
    <property type="entry name" value="Porin"/>
    <property type="match status" value="1"/>
</dbReference>
<dbReference type="RefSeq" id="WP_013219783.1">
    <property type="nucleotide sequence ID" value="NC_014315.1"/>
</dbReference>
<dbReference type="EMBL" id="CP002086">
    <property type="protein sequence ID" value="ADJ27678.1"/>
    <property type="molecule type" value="Genomic_DNA"/>
</dbReference>
<keyword evidence="3" id="KW-1185">Reference proteome</keyword>
<dbReference type="KEGG" id="nwa:Nwat_0723"/>
<dbReference type="InterPro" id="IPR010870">
    <property type="entry name" value="Porin_O/P"/>
</dbReference>
<accession>D8KBR7</accession>
<evidence type="ECO:0000313" key="2">
    <source>
        <dbReference type="EMBL" id="ADJ27678.1"/>
    </source>
</evidence>
<feature type="region of interest" description="Disordered" evidence="1">
    <location>
        <begin position="58"/>
        <end position="90"/>
    </location>
</feature>
<name>D8KBR7_NITWC</name>
<dbReference type="Pfam" id="PF07396">
    <property type="entry name" value="Porin_O_P"/>
    <property type="match status" value="1"/>
</dbReference>
<protein>
    <submittedName>
        <fullName evidence="2">Phosphate-selective porin O and P</fullName>
    </submittedName>
</protein>
<dbReference type="AlphaFoldDB" id="D8KBR7"/>
<dbReference type="SUPFAM" id="SSF56935">
    <property type="entry name" value="Porins"/>
    <property type="match status" value="1"/>
</dbReference>
<dbReference type="OrthoDB" id="9807854at2"/>
<proteinExistence type="predicted"/>
<dbReference type="Proteomes" id="UP000000393">
    <property type="component" value="Chromosome"/>
</dbReference>
<dbReference type="STRING" id="105559.Nwat_0723"/>